<keyword evidence="4 7" id="KW-1133">Transmembrane helix</keyword>
<name>A0A7W8B446_STRST</name>
<organism evidence="9 10">
    <name type="scientific">Streptomyces spectabilis</name>
    <dbReference type="NCBI Taxonomy" id="68270"/>
    <lineage>
        <taxon>Bacteria</taxon>
        <taxon>Bacillati</taxon>
        <taxon>Actinomycetota</taxon>
        <taxon>Actinomycetes</taxon>
        <taxon>Kitasatosporales</taxon>
        <taxon>Streptomycetaceae</taxon>
        <taxon>Streptomyces</taxon>
    </lineage>
</organism>
<comment type="caution">
    <text evidence="9">The sequence shown here is derived from an EMBL/GenBank/DDBJ whole genome shotgun (WGS) entry which is preliminary data.</text>
</comment>
<dbReference type="Proteomes" id="UP000549009">
    <property type="component" value="Unassembled WGS sequence"/>
</dbReference>
<evidence type="ECO:0000313" key="10">
    <source>
        <dbReference type="Proteomes" id="UP000549009"/>
    </source>
</evidence>
<evidence type="ECO:0000256" key="6">
    <source>
        <dbReference type="SAM" id="MobiDB-lite"/>
    </source>
</evidence>
<evidence type="ECO:0000256" key="7">
    <source>
        <dbReference type="SAM" id="Phobius"/>
    </source>
</evidence>
<dbReference type="EMBL" id="JACHJD010000026">
    <property type="protein sequence ID" value="MBB5109356.1"/>
    <property type="molecule type" value="Genomic_DNA"/>
</dbReference>
<dbReference type="AlphaFoldDB" id="A0A7W8B446"/>
<feature type="transmembrane region" description="Helical" evidence="7">
    <location>
        <begin position="85"/>
        <end position="102"/>
    </location>
</feature>
<feature type="region of interest" description="Disordered" evidence="6">
    <location>
        <begin position="293"/>
        <end position="317"/>
    </location>
</feature>
<keyword evidence="5 7" id="KW-0472">Membrane</keyword>
<feature type="transmembrane region" description="Helical" evidence="7">
    <location>
        <begin position="6"/>
        <end position="28"/>
    </location>
</feature>
<proteinExistence type="predicted"/>
<dbReference type="GO" id="GO:0005886">
    <property type="term" value="C:plasma membrane"/>
    <property type="evidence" value="ECO:0007669"/>
    <property type="project" value="UniProtKB-SubCell"/>
</dbReference>
<keyword evidence="3 7" id="KW-0812">Transmembrane</keyword>
<sequence length="317" mass="33686">MSSDQWNLLAALCGALVTGGLLVAAGGYRPAPVPAGRPPSRWAARVRQAQASLPQAWTRRWRLIVLASGAAAVGGWLYWQRPVHGLLAGIAVLGVPWIWHPAGTSAQQIVRLEALAQWIQQLAGVHESGGTLEGAITTSAPRAPAVIRPQVRLLAARLRVGTTPAVAYRQFADEFADGAVDNAVMLFLTHTQEHGPGLSRALQAMASLTEQEAIQLRTVDAKRSQVRTGTRWVSVITLLIAAYILTNPSWGEIYRTPTGQAVMFALASAFAAALVWMRTLAQSPPAPRLLDALPVPGTRGGPGARQPEAAGRKGVLL</sequence>
<evidence type="ECO:0000259" key="8">
    <source>
        <dbReference type="Pfam" id="PF00482"/>
    </source>
</evidence>
<dbReference type="RefSeq" id="WP_184926345.1">
    <property type="nucleotide sequence ID" value="NZ_BMSQ01000030.1"/>
</dbReference>
<evidence type="ECO:0000256" key="1">
    <source>
        <dbReference type="ARBA" id="ARBA00004651"/>
    </source>
</evidence>
<evidence type="ECO:0000256" key="2">
    <source>
        <dbReference type="ARBA" id="ARBA00022475"/>
    </source>
</evidence>
<protein>
    <submittedName>
        <fullName evidence="9">Flp pilus assembly protein TadB</fullName>
    </submittedName>
</protein>
<dbReference type="PANTHER" id="PTHR35007:SF3">
    <property type="entry name" value="POSSIBLE CONSERVED ALANINE RICH MEMBRANE PROTEIN"/>
    <property type="match status" value="1"/>
</dbReference>
<comment type="subcellular location">
    <subcellularLocation>
        <location evidence="1">Cell membrane</location>
        <topology evidence="1">Multi-pass membrane protein</topology>
    </subcellularLocation>
</comment>
<keyword evidence="2" id="KW-1003">Cell membrane</keyword>
<reference evidence="9 10" key="1">
    <citation type="submission" date="2020-08" db="EMBL/GenBank/DDBJ databases">
        <title>Genomic Encyclopedia of Type Strains, Phase III (KMG-III): the genomes of soil and plant-associated and newly described type strains.</title>
        <authorList>
            <person name="Whitman W."/>
        </authorList>
    </citation>
    <scope>NUCLEOTIDE SEQUENCE [LARGE SCALE GENOMIC DNA]</scope>
    <source>
        <strain evidence="9 10">CECT 3146</strain>
    </source>
</reference>
<gene>
    <name evidence="9" type="ORF">FHS40_008484</name>
</gene>
<evidence type="ECO:0000256" key="5">
    <source>
        <dbReference type="ARBA" id="ARBA00023136"/>
    </source>
</evidence>
<evidence type="ECO:0000313" key="9">
    <source>
        <dbReference type="EMBL" id="MBB5109356.1"/>
    </source>
</evidence>
<dbReference type="Pfam" id="PF00482">
    <property type="entry name" value="T2SSF"/>
    <property type="match status" value="1"/>
</dbReference>
<evidence type="ECO:0000256" key="4">
    <source>
        <dbReference type="ARBA" id="ARBA00022989"/>
    </source>
</evidence>
<keyword evidence="10" id="KW-1185">Reference proteome</keyword>
<accession>A0A7W8B446</accession>
<feature type="transmembrane region" description="Helical" evidence="7">
    <location>
        <begin position="232"/>
        <end position="250"/>
    </location>
</feature>
<dbReference type="PANTHER" id="PTHR35007">
    <property type="entry name" value="INTEGRAL MEMBRANE PROTEIN-RELATED"/>
    <property type="match status" value="1"/>
</dbReference>
<feature type="domain" description="Type II secretion system protein GspF" evidence="8">
    <location>
        <begin position="118"/>
        <end position="245"/>
    </location>
</feature>
<feature type="transmembrane region" description="Helical" evidence="7">
    <location>
        <begin position="262"/>
        <end position="281"/>
    </location>
</feature>
<evidence type="ECO:0000256" key="3">
    <source>
        <dbReference type="ARBA" id="ARBA00022692"/>
    </source>
</evidence>
<dbReference type="InterPro" id="IPR018076">
    <property type="entry name" value="T2SS_GspF_dom"/>
</dbReference>